<dbReference type="AlphaFoldDB" id="A0A6P5A0A2"/>
<evidence type="ECO:0000256" key="6">
    <source>
        <dbReference type="ARBA" id="ARBA00023136"/>
    </source>
</evidence>
<evidence type="ECO:0000256" key="9">
    <source>
        <dbReference type="RuleBase" id="RU000688"/>
    </source>
</evidence>
<dbReference type="PANTHER" id="PTHR22752:SF14">
    <property type="entry name" value="G-PROTEIN COUPLED RECEPTORS FAMILY 1 PROFILE DOMAIN-CONTAINING PROTEIN"/>
    <property type="match status" value="1"/>
</dbReference>
<keyword evidence="8 9" id="KW-0807">Transducer</keyword>
<dbReference type="Pfam" id="PF00001">
    <property type="entry name" value="7tm_1"/>
    <property type="match status" value="1"/>
</dbReference>
<dbReference type="OrthoDB" id="10071887at2759"/>
<feature type="compositionally biased region" description="Low complexity" evidence="10">
    <location>
        <begin position="617"/>
        <end position="629"/>
    </location>
</feature>
<evidence type="ECO:0000256" key="11">
    <source>
        <dbReference type="SAM" id="Phobius"/>
    </source>
</evidence>
<organism evidence="13 14">
    <name type="scientific">Branchiostoma belcheri</name>
    <name type="common">Amphioxus</name>
    <dbReference type="NCBI Taxonomy" id="7741"/>
    <lineage>
        <taxon>Eukaryota</taxon>
        <taxon>Metazoa</taxon>
        <taxon>Chordata</taxon>
        <taxon>Cephalochordata</taxon>
        <taxon>Leptocardii</taxon>
        <taxon>Amphioxiformes</taxon>
        <taxon>Branchiostomatidae</taxon>
        <taxon>Branchiostoma</taxon>
    </lineage>
</organism>
<dbReference type="GO" id="GO:0005886">
    <property type="term" value="C:plasma membrane"/>
    <property type="evidence" value="ECO:0007669"/>
    <property type="project" value="UniProtKB-SubCell"/>
</dbReference>
<feature type="transmembrane region" description="Helical" evidence="11">
    <location>
        <begin position="174"/>
        <end position="196"/>
    </location>
</feature>
<keyword evidence="5 9" id="KW-0297">G-protein coupled receptor</keyword>
<dbReference type="Gene3D" id="1.20.1070.10">
    <property type="entry name" value="Rhodopsin 7-helix transmembrane proteins"/>
    <property type="match status" value="1"/>
</dbReference>
<feature type="transmembrane region" description="Helical" evidence="11">
    <location>
        <begin position="135"/>
        <end position="154"/>
    </location>
</feature>
<evidence type="ECO:0000256" key="2">
    <source>
        <dbReference type="ARBA" id="ARBA00022475"/>
    </source>
</evidence>
<sequence>MTASSPGLTTTTWGLHANGTTSPTTTAYTMQTTFGTDAAAILVPSPTVAMATDNVTMVIPTTTPTTMLINNNFTHLRNLTKASNVYDHGLELSVGSSVALALSMVGCTVVTILANLTVILVIAFTRRLHTVTSAFLVNLAASDLIVGVGVMPVVTSNVVNDGWAYGQPVCKVVGFVTLLSCISSVLTLAAIALDRYNAIINCLKYHTDATSKKTARNLVWIWVQALVCSAPPLMGWGGYAYGRARFACSADWTQAMSYTLFVAVTCFLLPAIVVIVCYARIVKVARDHARRITDVRENLNANSSSQEDFTTVRYIIPAVSIIGDLPSFCTFNPAVPAEPDSISLASNDRHPAPSQARAAYRLFVLIFVYFCCWTPYVVVHLNELFRKHEVGPSWGHPTPPWVFTMATWLALSNSMVNPLVYAFRSRKFRNSLRRLWRKLRNDNAQPENRRTVETVASRRRVSTISSASTYLTMLRSQSSTPPTQGGAGSPSPFPALQSVGEDSVFEDSNSNNKPGSGGNNSALLSPNVHHVIVRSRSCAADVLVSPPGGLGANDVPLADLRRSSVPTPSSMFLEVPRAPSMLPPLRREKLPPHVVDTAETVSLDSNKCAVMLRVDSASESSLGSRASLGNAKDVAKETGPRAKVRNPKTAKA</sequence>
<dbReference type="PRINTS" id="PR00237">
    <property type="entry name" value="GPCRRHODOPSN"/>
</dbReference>
<feature type="transmembrane region" description="Helical" evidence="11">
    <location>
        <begin position="98"/>
        <end position="123"/>
    </location>
</feature>
<evidence type="ECO:0000313" key="13">
    <source>
        <dbReference type="Proteomes" id="UP000515135"/>
    </source>
</evidence>
<dbReference type="RefSeq" id="XP_019646775.1">
    <property type="nucleotide sequence ID" value="XM_019791216.1"/>
</dbReference>
<comment type="subcellular location">
    <subcellularLocation>
        <location evidence="1">Cell membrane</location>
        <topology evidence="1">Multi-pass membrane protein</topology>
    </subcellularLocation>
</comment>
<dbReference type="SMART" id="SM01381">
    <property type="entry name" value="7TM_GPCR_Srsx"/>
    <property type="match status" value="1"/>
</dbReference>
<dbReference type="KEGG" id="bbel:109487230"/>
<evidence type="ECO:0000256" key="1">
    <source>
        <dbReference type="ARBA" id="ARBA00004651"/>
    </source>
</evidence>
<dbReference type="CDD" id="cd00637">
    <property type="entry name" value="7tm_classA_rhodopsin-like"/>
    <property type="match status" value="1"/>
</dbReference>
<keyword evidence="4 11" id="KW-1133">Transmembrane helix</keyword>
<feature type="transmembrane region" description="Helical" evidence="11">
    <location>
        <begin position="401"/>
        <end position="423"/>
    </location>
</feature>
<dbReference type="SUPFAM" id="SSF81321">
    <property type="entry name" value="Family A G protein-coupled receptor-like"/>
    <property type="match status" value="1"/>
</dbReference>
<evidence type="ECO:0000256" key="3">
    <source>
        <dbReference type="ARBA" id="ARBA00022692"/>
    </source>
</evidence>
<dbReference type="GO" id="GO:0004930">
    <property type="term" value="F:G protein-coupled receptor activity"/>
    <property type="evidence" value="ECO:0007669"/>
    <property type="project" value="UniProtKB-KW"/>
</dbReference>
<name>A0A6P5A0A2_BRABE</name>
<dbReference type="Proteomes" id="UP000515135">
    <property type="component" value="Unplaced"/>
</dbReference>
<comment type="similarity">
    <text evidence="9">Belongs to the G-protein coupled receptor 1 family.</text>
</comment>
<protein>
    <submittedName>
        <fullName evidence="14">5-hydroxytryptamine receptor 1D-like</fullName>
    </submittedName>
</protein>
<dbReference type="PROSITE" id="PS50262">
    <property type="entry name" value="G_PROTEIN_RECEP_F1_2"/>
    <property type="match status" value="1"/>
</dbReference>
<feature type="transmembrane region" description="Helical" evidence="11">
    <location>
        <begin position="217"/>
        <end position="238"/>
    </location>
</feature>
<keyword evidence="6 11" id="KW-0472">Membrane</keyword>
<keyword evidence="13" id="KW-1185">Reference proteome</keyword>
<evidence type="ECO:0000256" key="4">
    <source>
        <dbReference type="ARBA" id="ARBA00022989"/>
    </source>
</evidence>
<evidence type="ECO:0000256" key="7">
    <source>
        <dbReference type="ARBA" id="ARBA00023170"/>
    </source>
</evidence>
<feature type="region of interest" description="Disordered" evidence="10">
    <location>
        <begin position="475"/>
        <end position="523"/>
    </location>
</feature>
<dbReference type="GeneID" id="109487230"/>
<feature type="transmembrane region" description="Helical" evidence="11">
    <location>
        <begin position="359"/>
        <end position="381"/>
    </location>
</feature>
<feature type="region of interest" description="Disordered" evidence="10">
    <location>
        <begin position="617"/>
        <end position="652"/>
    </location>
</feature>
<reference evidence="14" key="1">
    <citation type="submission" date="2025-08" db="UniProtKB">
        <authorList>
            <consortium name="RefSeq"/>
        </authorList>
    </citation>
    <scope>IDENTIFICATION</scope>
    <source>
        <tissue evidence="14">Gonad</tissue>
    </source>
</reference>
<evidence type="ECO:0000259" key="12">
    <source>
        <dbReference type="PROSITE" id="PS50262"/>
    </source>
</evidence>
<proteinExistence type="inferred from homology"/>
<feature type="domain" description="G-protein coupled receptors family 1 profile" evidence="12">
    <location>
        <begin position="114"/>
        <end position="421"/>
    </location>
</feature>
<gene>
    <name evidence="14" type="primary">LOC109487230</name>
</gene>
<dbReference type="InterPro" id="IPR017452">
    <property type="entry name" value="GPCR_Rhodpsn_7TM"/>
</dbReference>
<feature type="compositionally biased region" description="Basic residues" evidence="10">
    <location>
        <begin position="642"/>
        <end position="652"/>
    </location>
</feature>
<evidence type="ECO:0000256" key="8">
    <source>
        <dbReference type="ARBA" id="ARBA00023224"/>
    </source>
</evidence>
<evidence type="ECO:0000313" key="14">
    <source>
        <dbReference type="RefSeq" id="XP_019646775.1"/>
    </source>
</evidence>
<keyword evidence="3 9" id="KW-0812">Transmembrane</keyword>
<dbReference type="PANTHER" id="PTHR22752">
    <property type="entry name" value="G PROTEIN-COUPLED RECEPTOR"/>
    <property type="match status" value="1"/>
</dbReference>
<keyword evidence="2" id="KW-1003">Cell membrane</keyword>
<keyword evidence="7 9" id="KW-0675">Receptor</keyword>
<dbReference type="InterPro" id="IPR000276">
    <property type="entry name" value="GPCR_Rhodpsn"/>
</dbReference>
<evidence type="ECO:0000256" key="5">
    <source>
        <dbReference type="ARBA" id="ARBA00023040"/>
    </source>
</evidence>
<evidence type="ECO:0000256" key="10">
    <source>
        <dbReference type="SAM" id="MobiDB-lite"/>
    </source>
</evidence>
<feature type="transmembrane region" description="Helical" evidence="11">
    <location>
        <begin position="258"/>
        <end position="281"/>
    </location>
</feature>
<dbReference type="PROSITE" id="PS00237">
    <property type="entry name" value="G_PROTEIN_RECEP_F1_1"/>
    <property type="match status" value="1"/>
</dbReference>
<accession>A0A6P5A0A2</accession>